<evidence type="ECO:0000313" key="3">
    <source>
        <dbReference type="Proteomes" id="UP000886998"/>
    </source>
</evidence>
<evidence type="ECO:0000256" key="1">
    <source>
        <dbReference type="SAM" id="MobiDB-lite"/>
    </source>
</evidence>
<dbReference type="EMBL" id="BMAV01011042">
    <property type="protein sequence ID" value="GFY56578.1"/>
    <property type="molecule type" value="Genomic_DNA"/>
</dbReference>
<proteinExistence type="predicted"/>
<feature type="region of interest" description="Disordered" evidence="1">
    <location>
        <begin position="68"/>
        <end position="99"/>
    </location>
</feature>
<reference evidence="2" key="1">
    <citation type="submission" date="2020-08" db="EMBL/GenBank/DDBJ databases">
        <title>Multicomponent nature underlies the extraordinary mechanical properties of spider dragline silk.</title>
        <authorList>
            <person name="Kono N."/>
            <person name="Nakamura H."/>
            <person name="Mori M."/>
            <person name="Yoshida Y."/>
            <person name="Ohtoshi R."/>
            <person name="Malay A.D."/>
            <person name="Moran D.A.P."/>
            <person name="Tomita M."/>
            <person name="Numata K."/>
            <person name="Arakawa K."/>
        </authorList>
    </citation>
    <scope>NUCLEOTIDE SEQUENCE</scope>
</reference>
<sequence length="99" mass="10928">MTCNVKKVGEIFLAAGLAFSKMSKLITSLHSVGEASPSSGKWSVQEIQMLQSSVRNFNNELKRIHDSIKLADNNNNENDTGQEKSTEKENEELANDAET</sequence>
<organism evidence="2 3">
    <name type="scientific">Trichonephila inaurata madagascariensis</name>
    <dbReference type="NCBI Taxonomy" id="2747483"/>
    <lineage>
        <taxon>Eukaryota</taxon>
        <taxon>Metazoa</taxon>
        <taxon>Ecdysozoa</taxon>
        <taxon>Arthropoda</taxon>
        <taxon>Chelicerata</taxon>
        <taxon>Arachnida</taxon>
        <taxon>Araneae</taxon>
        <taxon>Araneomorphae</taxon>
        <taxon>Entelegynae</taxon>
        <taxon>Araneoidea</taxon>
        <taxon>Nephilidae</taxon>
        <taxon>Trichonephila</taxon>
        <taxon>Trichonephila inaurata</taxon>
    </lineage>
</organism>
<dbReference type="OrthoDB" id="10021571at2759"/>
<evidence type="ECO:0000313" key="2">
    <source>
        <dbReference type="EMBL" id="GFY56578.1"/>
    </source>
</evidence>
<dbReference type="AlphaFoldDB" id="A0A8X6XNW7"/>
<feature type="compositionally biased region" description="Acidic residues" evidence="1">
    <location>
        <begin position="89"/>
        <end position="99"/>
    </location>
</feature>
<protein>
    <submittedName>
        <fullName evidence="2">Chromatin complexes subunit BAP18</fullName>
    </submittedName>
</protein>
<dbReference type="Proteomes" id="UP000886998">
    <property type="component" value="Unassembled WGS sequence"/>
</dbReference>
<keyword evidence="3" id="KW-1185">Reference proteome</keyword>
<gene>
    <name evidence="2" type="primary">Bap18</name>
    <name evidence="2" type="ORF">TNIN_299491</name>
</gene>
<name>A0A8X6XNW7_9ARAC</name>
<comment type="caution">
    <text evidence="2">The sequence shown here is derived from an EMBL/GenBank/DDBJ whole genome shotgun (WGS) entry which is preliminary data.</text>
</comment>
<accession>A0A8X6XNW7</accession>